<reference evidence="2" key="2">
    <citation type="journal article" date="2023" name="Int. J. Mol. Sci.">
        <title>De Novo Assembly and Annotation of 11 Diverse Shrub Willow (Salix) Genomes Reveals Novel Gene Organization in Sex-Linked Regions.</title>
        <authorList>
            <person name="Hyden B."/>
            <person name="Feng K."/>
            <person name="Yates T.B."/>
            <person name="Jawdy S."/>
            <person name="Cereghino C."/>
            <person name="Smart L.B."/>
            <person name="Muchero W."/>
        </authorList>
    </citation>
    <scope>NUCLEOTIDE SEQUENCE</scope>
    <source>
        <tissue evidence="2">Shoot tip</tissue>
    </source>
</reference>
<evidence type="ECO:0000313" key="2">
    <source>
        <dbReference type="EMBL" id="KAJ6700226.1"/>
    </source>
</evidence>
<name>A0A9Q0Q5C7_SALPP</name>
<feature type="compositionally biased region" description="Low complexity" evidence="1">
    <location>
        <begin position="71"/>
        <end position="81"/>
    </location>
</feature>
<reference evidence="2" key="1">
    <citation type="submission" date="2022-11" db="EMBL/GenBank/DDBJ databases">
        <authorList>
            <person name="Hyden B.L."/>
            <person name="Feng K."/>
            <person name="Yates T."/>
            <person name="Jawdy S."/>
            <person name="Smart L.B."/>
            <person name="Muchero W."/>
        </authorList>
    </citation>
    <scope>NUCLEOTIDE SEQUENCE</scope>
    <source>
        <tissue evidence="2">Shoot tip</tissue>
    </source>
</reference>
<protein>
    <submittedName>
        <fullName evidence="2">Uncharacterized protein</fullName>
    </submittedName>
</protein>
<feature type="compositionally biased region" description="Basic and acidic residues" evidence="1">
    <location>
        <begin position="12"/>
        <end position="23"/>
    </location>
</feature>
<dbReference type="PANTHER" id="PTHR37234">
    <property type="entry name" value="OS03G0319200 PROTEIN"/>
    <property type="match status" value="1"/>
</dbReference>
<feature type="region of interest" description="Disordered" evidence="1">
    <location>
        <begin position="1"/>
        <end position="23"/>
    </location>
</feature>
<evidence type="ECO:0000313" key="3">
    <source>
        <dbReference type="Proteomes" id="UP001151532"/>
    </source>
</evidence>
<keyword evidence="3" id="KW-1185">Reference proteome</keyword>
<proteinExistence type="predicted"/>
<gene>
    <name evidence="2" type="ORF">OIU79_013295</name>
</gene>
<dbReference type="AlphaFoldDB" id="A0A9Q0Q5C7"/>
<evidence type="ECO:0000256" key="1">
    <source>
        <dbReference type="SAM" id="MobiDB-lite"/>
    </source>
</evidence>
<organism evidence="2 3">
    <name type="scientific">Salix purpurea</name>
    <name type="common">Purple osier willow</name>
    <dbReference type="NCBI Taxonomy" id="77065"/>
    <lineage>
        <taxon>Eukaryota</taxon>
        <taxon>Viridiplantae</taxon>
        <taxon>Streptophyta</taxon>
        <taxon>Embryophyta</taxon>
        <taxon>Tracheophyta</taxon>
        <taxon>Spermatophyta</taxon>
        <taxon>Magnoliopsida</taxon>
        <taxon>eudicotyledons</taxon>
        <taxon>Gunneridae</taxon>
        <taxon>Pentapetalae</taxon>
        <taxon>rosids</taxon>
        <taxon>fabids</taxon>
        <taxon>Malpighiales</taxon>
        <taxon>Salicaceae</taxon>
        <taxon>Saliceae</taxon>
        <taxon>Salix</taxon>
    </lineage>
</organism>
<dbReference type="Proteomes" id="UP001151532">
    <property type="component" value="Chromosome 6"/>
</dbReference>
<sequence length="141" mass="15290">MKGQDPLVSSSSRREISPAPEKIRSKSIGCMSGIFQFAYKYHDRRRFLTFVKKHGKDVVSSPKPTTPPSSQPSSSSSSSSSPVIFFHFTGARKQSSAKILERYGTEKSNIANRNNAVKILELPGSKFPVSASPGGKANGVE</sequence>
<feature type="region of interest" description="Disordered" evidence="1">
    <location>
        <begin position="53"/>
        <end position="81"/>
    </location>
</feature>
<dbReference type="EMBL" id="JAPFFK010000017">
    <property type="protein sequence ID" value="KAJ6700226.1"/>
    <property type="molecule type" value="Genomic_DNA"/>
</dbReference>
<dbReference type="PANTHER" id="PTHR37234:SF1">
    <property type="entry name" value="OS03G0319200 PROTEIN"/>
    <property type="match status" value="1"/>
</dbReference>
<accession>A0A9Q0Q5C7</accession>
<comment type="caution">
    <text evidence="2">The sequence shown here is derived from an EMBL/GenBank/DDBJ whole genome shotgun (WGS) entry which is preliminary data.</text>
</comment>
<dbReference type="OrthoDB" id="10365503at2759"/>